<dbReference type="InterPro" id="IPR050158">
    <property type="entry name" value="Ubiquitin_ubiquitin-like"/>
</dbReference>
<sequence length="851" mass="98323">MATFEHGRPLIQRDLVPPMLPRRFNYNHGDYMDSDSDLDSNESSESIADYIDIDFNGVVGRAIAVWSYKKQDNITLFTPIPDDTLYRIVKFAEDQLGFNRKDEKIMVLGPGEKEPKEIKDVYSIKPGCVVMIMPRSNVTVMVEINQLKEKFPIIIDPFATVFQVKSYIKKVKGIPIDQQDLLYRDKPMENCRRMFEYHLREKATLHVLIQVTFSLLINVETFWGKSYRLYTDHCNTGSDIIYRIFGRTFSKYGPEQVSAHELYIPIHVLILQYQHKSFPLDYCLGHFNIRNGDTIIITTVGKESKLNMQVVKVITEMGDKYDIHVSQFDRWSVVAFMLHGVTDVPVDLIRLYKDKTILDLTSVIGEVSQHSVIMMNIMMVTIDNDLMFGIPIKIALGNGIIENIKMVPSKKVGNVKSKLQKLGVPNATLYELVIDDHKLPNAIKLQDVIQDLRAPIHLKVEKFPIFVHGTDGTIYKTSVHVNQTFGSLKQKLSMKTGQSMSNCHFMISGQEFIEPDSVVLYDCGITTRTSIFLQTKSHIEVFYIYRANWLVKLKIPIKPTGTEIKKCIWDNKDIPEGSITCLQTLMFWYFYPRVSKKNQLPRKRASKKRIPPATLPLLPIVDRKPRKVGFPDQDKLLELMEDRDIKTVRWKKLEAGEGVDDKGGLGGGNPSKTSIIKPQNQQKGHDDETRTWPITIQEQHKHDVEAWITSGRYDRNKGQHVNLYQHPTMHSIQRETIRTKKPKKIEVIHNIPRWMNNLLKKYDEHRLVVSEDHVGAGYRKRSKTQEPWQPSKKVVEVKPHIQGDATTGRFLQHHLSYENQQFMYLSTDSETEDDDYSDVSQSRTKTLHKHR</sequence>
<organism evidence="3 4">
    <name type="scientific">Potamilus streckersoni</name>
    <dbReference type="NCBI Taxonomy" id="2493646"/>
    <lineage>
        <taxon>Eukaryota</taxon>
        <taxon>Metazoa</taxon>
        <taxon>Spiralia</taxon>
        <taxon>Lophotrochozoa</taxon>
        <taxon>Mollusca</taxon>
        <taxon>Bivalvia</taxon>
        <taxon>Autobranchia</taxon>
        <taxon>Heteroconchia</taxon>
        <taxon>Palaeoheterodonta</taxon>
        <taxon>Unionida</taxon>
        <taxon>Unionoidea</taxon>
        <taxon>Unionidae</taxon>
        <taxon>Ambleminae</taxon>
        <taxon>Lampsilini</taxon>
        <taxon>Potamilus</taxon>
    </lineage>
</organism>
<evidence type="ECO:0000313" key="3">
    <source>
        <dbReference type="EMBL" id="KAK3585394.1"/>
    </source>
</evidence>
<feature type="compositionally biased region" description="Polar residues" evidence="1">
    <location>
        <begin position="670"/>
        <end position="682"/>
    </location>
</feature>
<dbReference type="Proteomes" id="UP001195483">
    <property type="component" value="Unassembled WGS sequence"/>
</dbReference>
<reference evidence="3" key="2">
    <citation type="journal article" date="2021" name="Genome Biol. Evol.">
        <title>Developing a high-quality reference genome for a parasitic bivalve with doubly uniparental inheritance (Bivalvia: Unionida).</title>
        <authorList>
            <person name="Smith C.H."/>
        </authorList>
    </citation>
    <scope>NUCLEOTIDE SEQUENCE</scope>
    <source>
        <strain evidence="3">CHS0354</strain>
        <tissue evidence="3">Mantle</tissue>
    </source>
</reference>
<dbReference type="PROSITE" id="PS50053">
    <property type="entry name" value="UBIQUITIN_2"/>
    <property type="match status" value="1"/>
</dbReference>
<evidence type="ECO:0000256" key="1">
    <source>
        <dbReference type="SAM" id="MobiDB-lite"/>
    </source>
</evidence>
<evidence type="ECO:0000259" key="2">
    <source>
        <dbReference type="PROSITE" id="PS50053"/>
    </source>
</evidence>
<dbReference type="CDD" id="cd17039">
    <property type="entry name" value="Ubl_ubiquitin_like"/>
    <property type="match status" value="2"/>
</dbReference>
<proteinExistence type="predicted"/>
<comment type="caution">
    <text evidence="3">The sequence shown here is derived from an EMBL/GenBank/DDBJ whole genome shotgun (WGS) entry which is preliminary data.</text>
</comment>
<dbReference type="Gene3D" id="3.10.20.90">
    <property type="entry name" value="Phosphatidylinositol 3-kinase Catalytic Subunit, Chain A, domain 1"/>
    <property type="match status" value="1"/>
</dbReference>
<feature type="region of interest" description="Disordered" evidence="1">
    <location>
        <begin position="828"/>
        <end position="851"/>
    </location>
</feature>
<dbReference type="AlphaFoldDB" id="A0AAE0S590"/>
<keyword evidence="4" id="KW-1185">Reference proteome</keyword>
<dbReference type="Pfam" id="PF00240">
    <property type="entry name" value="ubiquitin"/>
    <property type="match status" value="1"/>
</dbReference>
<dbReference type="SMART" id="SM00213">
    <property type="entry name" value="UBQ"/>
    <property type="match status" value="2"/>
</dbReference>
<gene>
    <name evidence="3" type="ORF">CHS0354_020106</name>
</gene>
<reference evidence="3" key="3">
    <citation type="submission" date="2023-05" db="EMBL/GenBank/DDBJ databases">
        <authorList>
            <person name="Smith C.H."/>
        </authorList>
    </citation>
    <scope>NUCLEOTIDE SEQUENCE</scope>
    <source>
        <strain evidence="3">CHS0354</strain>
        <tissue evidence="3">Mantle</tissue>
    </source>
</reference>
<dbReference type="PANTHER" id="PTHR10666">
    <property type="entry name" value="UBIQUITIN"/>
    <property type="match status" value="1"/>
</dbReference>
<feature type="domain" description="Ubiquitin-like" evidence="2">
    <location>
        <begin position="138"/>
        <end position="210"/>
    </location>
</feature>
<dbReference type="SUPFAM" id="SSF54236">
    <property type="entry name" value="Ubiquitin-like"/>
    <property type="match status" value="2"/>
</dbReference>
<reference evidence="3" key="1">
    <citation type="journal article" date="2021" name="Genome Biol. Evol.">
        <title>A High-Quality Reference Genome for a Parasitic Bivalve with Doubly Uniparental Inheritance (Bivalvia: Unionida).</title>
        <authorList>
            <person name="Smith C.H."/>
        </authorList>
    </citation>
    <scope>NUCLEOTIDE SEQUENCE</scope>
    <source>
        <strain evidence="3">CHS0354</strain>
    </source>
</reference>
<evidence type="ECO:0000313" key="4">
    <source>
        <dbReference type="Proteomes" id="UP001195483"/>
    </source>
</evidence>
<dbReference type="PRINTS" id="PR00348">
    <property type="entry name" value="UBIQUITIN"/>
</dbReference>
<accession>A0AAE0S590</accession>
<protein>
    <recommendedName>
        <fullName evidence="2">Ubiquitin-like domain-containing protein</fullName>
    </recommendedName>
</protein>
<dbReference type="InterPro" id="IPR029071">
    <property type="entry name" value="Ubiquitin-like_domsf"/>
</dbReference>
<name>A0AAE0S590_9BIVA</name>
<feature type="region of interest" description="Disordered" evidence="1">
    <location>
        <begin position="657"/>
        <end position="690"/>
    </location>
</feature>
<dbReference type="InterPro" id="IPR019956">
    <property type="entry name" value="Ubiquitin_dom"/>
</dbReference>
<dbReference type="EMBL" id="JAEAOA010001226">
    <property type="protein sequence ID" value="KAK3585394.1"/>
    <property type="molecule type" value="Genomic_DNA"/>
</dbReference>
<dbReference type="InterPro" id="IPR000626">
    <property type="entry name" value="Ubiquitin-like_dom"/>
</dbReference>